<dbReference type="Proteomes" id="UP000070133">
    <property type="component" value="Unassembled WGS sequence"/>
</dbReference>
<dbReference type="InterPro" id="IPR006045">
    <property type="entry name" value="Cupin_1"/>
</dbReference>
<dbReference type="EMBL" id="LFZN01000006">
    <property type="protein sequence ID" value="KXT06411.1"/>
    <property type="molecule type" value="Genomic_DNA"/>
</dbReference>
<dbReference type="NCBIfam" id="TIGR03404">
    <property type="entry name" value="bicupin_oxalic"/>
    <property type="match status" value="1"/>
</dbReference>
<dbReference type="GO" id="GO:0033609">
    <property type="term" value="P:oxalate metabolic process"/>
    <property type="evidence" value="ECO:0007669"/>
    <property type="project" value="InterPro"/>
</dbReference>
<sequence length="475" mass="51839">MRLLESFLSAYTLGSFFDVSFAKPLGHDVKQSSSPKVFNYGRGLPSNSDSKHLRPVLEPRKQPEPEKRIGSDGPDTKVAGYAKGEFAKGEPISSFGKGAVISGGTNNLIDVQNPSNLGQEPTDNGVVVNLKWRFSDSKTNLYNGGFVREQVITDLPSSKDISGAQQHLKKGAFRTLHWHKVSEWAFVYAGRVAISAVNEKGENQYDILGPGDIWFFPKGVAHGVQGLDEDNEFLLVFDDGDFDATGVTFNVDDWVAHTPKDILAKNFGLLLPTTKGGVNASVFDDVPKTNPKILPGNVPPDQNVDHPIGDISKSNSTYVIRSKDVKPIVAPGGGGTIQIFDSRNFPISSTIAASVVTIKPGGLRELHWHPTVQEWVYFAQGQARATVFMGNAAARTFDFAAGDTAVFPDNSGHYVENTSETEDLIWIEIFKADRIADISLTQWLALTPAPYVAQSLNISIDFVKHLKKEKQLIIA</sequence>
<keyword evidence="1 3" id="KW-0479">Metal-binding</keyword>
<evidence type="ECO:0000313" key="6">
    <source>
        <dbReference type="EMBL" id="KXT06411.1"/>
    </source>
</evidence>
<dbReference type="Gene3D" id="2.60.120.10">
    <property type="entry name" value="Jelly Rolls"/>
    <property type="match status" value="2"/>
</dbReference>
<keyword evidence="3" id="KW-0464">Manganese</keyword>
<protein>
    <recommendedName>
        <fullName evidence="5">Cupin type-1 domain-containing protein</fullName>
    </recommendedName>
</protein>
<feature type="binding site" evidence="3">
    <location>
        <position position="222"/>
    </location>
    <ligand>
        <name>Mn(2+)</name>
        <dbReference type="ChEBI" id="CHEBI:29035"/>
        <label>1</label>
    </ligand>
</feature>
<dbReference type="SUPFAM" id="SSF51182">
    <property type="entry name" value="RmlC-like cupins"/>
    <property type="match status" value="1"/>
</dbReference>
<feature type="binding site" evidence="3">
    <location>
        <position position="367"/>
    </location>
    <ligand>
        <name>Mn(2+)</name>
        <dbReference type="ChEBI" id="CHEBI:29035"/>
        <label>2</label>
    </ligand>
</feature>
<dbReference type="InterPro" id="IPR014710">
    <property type="entry name" value="RmlC-like_jellyroll"/>
</dbReference>
<feature type="binding site" evidence="3">
    <location>
        <position position="413"/>
    </location>
    <ligand>
        <name>Mn(2+)</name>
        <dbReference type="ChEBI" id="CHEBI:29035"/>
        <label>2</label>
    </ligand>
</feature>
<evidence type="ECO:0000259" key="5">
    <source>
        <dbReference type="SMART" id="SM00835"/>
    </source>
</evidence>
<dbReference type="InterPro" id="IPR011051">
    <property type="entry name" value="RmlC_Cupin_sf"/>
</dbReference>
<dbReference type="PANTHER" id="PTHR35848:SF9">
    <property type="entry name" value="SLL1358 PROTEIN"/>
    <property type="match status" value="1"/>
</dbReference>
<feature type="compositionally biased region" description="Basic and acidic residues" evidence="4">
    <location>
        <begin position="49"/>
        <end position="70"/>
    </location>
</feature>
<dbReference type="InterPro" id="IPR051610">
    <property type="entry name" value="GPI/OXD"/>
</dbReference>
<gene>
    <name evidence="6" type="ORF">AC578_6065</name>
</gene>
<comment type="caution">
    <text evidence="6">The sequence shown here is derived from an EMBL/GenBank/DDBJ whole genome shotgun (WGS) entry which is preliminary data.</text>
</comment>
<evidence type="ECO:0000256" key="4">
    <source>
        <dbReference type="SAM" id="MobiDB-lite"/>
    </source>
</evidence>
<evidence type="ECO:0000256" key="3">
    <source>
        <dbReference type="PIRSR" id="PIRSR617774-2"/>
    </source>
</evidence>
<dbReference type="SMART" id="SM00835">
    <property type="entry name" value="Cupin_1"/>
    <property type="match status" value="2"/>
</dbReference>
<feature type="active site" description="Proton donor" evidence="2">
    <location>
        <position position="428"/>
    </location>
</feature>
<organism evidence="6 7">
    <name type="scientific">Pseudocercospora eumusae</name>
    <dbReference type="NCBI Taxonomy" id="321146"/>
    <lineage>
        <taxon>Eukaryota</taxon>
        <taxon>Fungi</taxon>
        <taxon>Dikarya</taxon>
        <taxon>Ascomycota</taxon>
        <taxon>Pezizomycotina</taxon>
        <taxon>Dothideomycetes</taxon>
        <taxon>Dothideomycetidae</taxon>
        <taxon>Mycosphaerellales</taxon>
        <taxon>Mycosphaerellaceae</taxon>
        <taxon>Pseudocercospora</taxon>
    </lineage>
</organism>
<dbReference type="GO" id="GO:0046872">
    <property type="term" value="F:metal ion binding"/>
    <property type="evidence" value="ECO:0007669"/>
    <property type="project" value="UniProtKB-KW"/>
</dbReference>
<feature type="domain" description="Cupin type-1" evidence="5">
    <location>
        <begin position="139"/>
        <end position="275"/>
    </location>
</feature>
<feature type="domain" description="Cupin type-1" evidence="5">
    <location>
        <begin position="326"/>
        <end position="464"/>
    </location>
</feature>
<dbReference type="STRING" id="321146.A0A139HVA9"/>
<feature type="binding site" evidence="3">
    <location>
        <position position="179"/>
    </location>
    <ligand>
        <name>Mn(2+)</name>
        <dbReference type="ChEBI" id="CHEBI:29035"/>
        <label>1</label>
    </ligand>
</feature>
<dbReference type="PANTHER" id="PTHR35848">
    <property type="entry name" value="OXALATE-BINDING PROTEIN"/>
    <property type="match status" value="1"/>
</dbReference>
<feature type="binding site" evidence="3">
    <location>
        <position position="177"/>
    </location>
    <ligand>
        <name>Mn(2+)</name>
        <dbReference type="ChEBI" id="CHEBI:29035"/>
        <label>1</label>
    </ligand>
</feature>
<name>A0A139HVA9_9PEZI</name>
<dbReference type="Pfam" id="PF00190">
    <property type="entry name" value="Cupin_1"/>
    <property type="match status" value="2"/>
</dbReference>
<dbReference type="CDD" id="cd20305">
    <property type="entry name" value="cupin_OxDC_C"/>
    <property type="match status" value="1"/>
</dbReference>
<comment type="cofactor">
    <cofactor evidence="3">
        <name>Mn(2+)</name>
        <dbReference type="ChEBI" id="CHEBI:29035"/>
    </cofactor>
    <text evidence="3">Binds 2 manganese ions per subunit.</text>
</comment>
<evidence type="ECO:0000256" key="1">
    <source>
        <dbReference type="ARBA" id="ARBA00022723"/>
    </source>
</evidence>
<dbReference type="AlphaFoldDB" id="A0A139HVA9"/>
<proteinExistence type="predicted"/>
<feature type="binding site" evidence="3">
    <location>
        <position position="183"/>
    </location>
    <ligand>
        <name>Mn(2+)</name>
        <dbReference type="ChEBI" id="CHEBI:29035"/>
        <label>1</label>
    </ligand>
</feature>
<feature type="region of interest" description="Disordered" evidence="4">
    <location>
        <begin position="30"/>
        <end position="79"/>
    </location>
</feature>
<accession>A0A139HVA9</accession>
<dbReference type="OrthoDB" id="10263073at2759"/>
<evidence type="ECO:0000313" key="7">
    <source>
        <dbReference type="Proteomes" id="UP000070133"/>
    </source>
</evidence>
<keyword evidence="7" id="KW-1185">Reference proteome</keyword>
<feature type="binding site" evidence="3">
    <location>
        <position position="369"/>
    </location>
    <ligand>
        <name>Mn(2+)</name>
        <dbReference type="ChEBI" id="CHEBI:29035"/>
        <label>2</label>
    </ligand>
</feature>
<dbReference type="InterPro" id="IPR017774">
    <property type="entry name" value="Bicupin_oxalate_deCO2ase/Oxase"/>
</dbReference>
<feature type="binding site" evidence="3">
    <location>
        <position position="374"/>
    </location>
    <ligand>
        <name>Mn(2+)</name>
        <dbReference type="ChEBI" id="CHEBI:29035"/>
        <label>2</label>
    </ligand>
</feature>
<reference evidence="6 7" key="1">
    <citation type="submission" date="2015-07" db="EMBL/GenBank/DDBJ databases">
        <title>Comparative genomics of the Sigatoka disease complex on banana suggests a link between parallel evolutionary changes in Pseudocercospora fijiensis and Pseudocercospora eumusae and increased virulence on the banana host.</title>
        <authorList>
            <person name="Chang T.-C."/>
            <person name="Salvucci A."/>
            <person name="Crous P.W."/>
            <person name="Stergiopoulos I."/>
        </authorList>
    </citation>
    <scope>NUCLEOTIDE SEQUENCE [LARGE SCALE GENOMIC DNA]</scope>
    <source>
        <strain evidence="6 7">CBS 114824</strain>
    </source>
</reference>
<evidence type="ECO:0000256" key="2">
    <source>
        <dbReference type="PIRSR" id="PIRSR617774-1"/>
    </source>
</evidence>